<dbReference type="InParanoid" id="A0A2K2CQ30"/>
<evidence type="ECO:0000313" key="1">
    <source>
        <dbReference type="EMBL" id="PNT64145.1"/>
    </source>
</evidence>
<name>A0A2K2CQ30_BRADI</name>
<gene>
    <name evidence="1" type="ORF">BRADI_4g25035v3</name>
</gene>
<dbReference type="EMBL" id="CM000883">
    <property type="protein sequence ID" value="PNT64145.1"/>
    <property type="molecule type" value="Genomic_DNA"/>
</dbReference>
<dbReference type="EnsemblPlants" id="PNT64145">
    <property type="protein sequence ID" value="PNT64145"/>
    <property type="gene ID" value="BRADI_4g25035v3"/>
</dbReference>
<reference evidence="2" key="3">
    <citation type="submission" date="2018-08" db="UniProtKB">
        <authorList>
            <consortium name="EnsemblPlants"/>
        </authorList>
    </citation>
    <scope>IDENTIFICATION</scope>
    <source>
        <strain evidence="2">cv. Bd21</strain>
    </source>
</reference>
<reference evidence="1" key="2">
    <citation type="submission" date="2017-06" db="EMBL/GenBank/DDBJ databases">
        <title>WGS assembly of Brachypodium distachyon.</title>
        <authorList>
            <consortium name="The International Brachypodium Initiative"/>
            <person name="Lucas S."/>
            <person name="Harmon-Smith M."/>
            <person name="Lail K."/>
            <person name="Tice H."/>
            <person name="Grimwood J."/>
            <person name="Bruce D."/>
            <person name="Barry K."/>
            <person name="Shu S."/>
            <person name="Lindquist E."/>
            <person name="Wang M."/>
            <person name="Pitluck S."/>
            <person name="Vogel J.P."/>
            <person name="Garvin D.F."/>
            <person name="Mockler T.C."/>
            <person name="Schmutz J."/>
            <person name="Rokhsar D."/>
            <person name="Bevan M.W."/>
        </authorList>
    </citation>
    <scope>NUCLEOTIDE SEQUENCE</scope>
    <source>
        <strain evidence="1">Bd21</strain>
    </source>
</reference>
<proteinExistence type="predicted"/>
<dbReference type="Gramene" id="PNT64145">
    <property type="protein sequence ID" value="PNT64145"/>
    <property type="gene ID" value="BRADI_4g25035v3"/>
</dbReference>
<protein>
    <submittedName>
        <fullName evidence="1 2">Uncharacterized protein</fullName>
    </submittedName>
</protein>
<organism evidence="1">
    <name type="scientific">Brachypodium distachyon</name>
    <name type="common">Purple false brome</name>
    <name type="synonym">Trachynia distachya</name>
    <dbReference type="NCBI Taxonomy" id="15368"/>
    <lineage>
        <taxon>Eukaryota</taxon>
        <taxon>Viridiplantae</taxon>
        <taxon>Streptophyta</taxon>
        <taxon>Embryophyta</taxon>
        <taxon>Tracheophyta</taxon>
        <taxon>Spermatophyta</taxon>
        <taxon>Magnoliopsida</taxon>
        <taxon>Liliopsida</taxon>
        <taxon>Poales</taxon>
        <taxon>Poaceae</taxon>
        <taxon>BOP clade</taxon>
        <taxon>Pooideae</taxon>
        <taxon>Stipodae</taxon>
        <taxon>Brachypodieae</taxon>
        <taxon>Brachypodium</taxon>
    </lineage>
</organism>
<accession>A0A2K2CQ30</accession>
<evidence type="ECO:0000313" key="2">
    <source>
        <dbReference type="EnsemblPlants" id="PNT64145"/>
    </source>
</evidence>
<dbReference type="Proteomes" id="UP000008810">
    <property type="component" value="Chromosome 4"/>
</dbReference>
<dbReference type="AlphaFoldDB" id="A0A2K2CQ30"/>
<reference evidence="1 2" key="1">
    <citation type="journal article" date="2010" name="Nature">
        <title>Genome sequencing and analysis of the model grass Brachypodium distachyon.</title>
        <authorList>
            <consortium name="International Brachypodium Initiative"/>
        </authorList>
    </citation>
    <scope>NUCLEOTIDE SEQUENCE [LARGE SCALE GENOMIC DNA]</scope>
    <source>
        <strain evidence="1 2">Bd21</strain>
    </source>
</reference>
<evidence type="ECO:0000313" key="3">
    <source>
        <dbReference type="Proteomes" id="UP000008810"/>
    </source>
</evidence>
<keyword evidence="3" id="KW-1185">Reference proteome</keyword>
<sequence>MHGVKRQSYLATDGRIKELKQKDLKRRVHVHVSQASVQGQQAAARAKIQLSTTDIFKRFQDGIHAWELGMLNCSSPRE</sequence>